<evidence type="ECO:0000313" key="2">
    <source>
        <dbReference type="EMBL" id="ADH03353.1"/>
    </source>
</evidence>
<dbReference type="Proteomes" id="UP000005445">
    <property type="component" value="Segment"/>
</dbReference>
<feature type="transmembrane region" description="Helical" evidence="1">
    <location>
        <begin position="7"/>
        <end position="24"/>
    </location>
</feature>
<name>G9B1V8_9CAUD</name>
<feature type="transmembrane region" description="Helical" evidence="1">
    <location>
        <begin position="50"/>
        <end position="75"/>
    </location>
</feature>
<evidence type="ECO:0000256" key="1">
    <source>
        <dbReference type="SAM" id="Phobius"/>
    </source>
</evidence>
<dbReference type="KEGG" id="vg:11536863"/>
<keyword evidence="1" id="KW-0812">Transmembrane</keyword>
<dbReference type="GeneID" id="11536863"/>
<dbReference type="EMBL" id="HM144387">
    <property type="protein sequence ID" value="ADH03353.1"/>
    <property type="molecule type" value="Genomic_DNA"/>
</dbReference>
<protein>
    <submittedName>
        <fullName evidence="2">Gp207</fullName>
    </submittedName>
</protein>
<dbReference type="OrthoDB" id="26496at10239"/>
<keyword evidence="1" id="KW-1133">Transmembrane helix</keyword>
<proteinExistence type="predicted"/>
<keyword evidence="1" id="KW-0472">Membrane</keyword>
<evidence type="ECO:0000313" key="3">
    <source>
        <dbReference type="Proteomes" id="UP000005445"/>
    </source>
</evidence>
<dbReference type="RefSeq" id="YP_004957222.1">
    <property type="nucleotide sequence ID" value="NC_016563.1"/>
</dbReference>
<sequence>MTITIGKLLIVLGVFISCMWYFTISEVNKAEKIKEDIGYNPSSFDESMNMLLALVTIILTFLYTVSIIGYVAGVIR</sequence>
<reference evidence="2 3" key="1">
    <citation type="submission" date="2013-01" db="EMBL/GenBank/DDBJ databases">
        <title>Large myovirus of Bacillus.</title>
        <authorList>
            <person name="Klumpp J."/>
            <person name="Beyer W."/>
            <person name="Loessner M.J."/>
        </authorList>
    </citation>
    <scope>NUCLEOTIDE SEQUENCE [LARGE SCALE GENOMIC DNA]</scope>
</reference>
<keyword evidence="3" id="KW-1185">Reference proteome</keyword>
<dbReference type="PROSITE" id="PS51257">
    <property type="entry name" value="PROKAR_LIPOPROTEIN"/>
    <property type="match status" value="1"/>
</dbReference>
<organism evidence="2 3">
    <name type="scientific">Bacillus phage W.Ph</name>
    <dbReference type="NCBI Taxonomy" id="764595"/>
    <lineage>
        <taxon>Viruses</taxon>
        <taxon>Duplodnaviria</taxon>
        <taxon>Heunggongvirae</taxon>
        <taxon>Uroviricota</taxon>
        <taxon>Caudoviricetes</taxon>
        <taxon>Herelleviridae</taxon>
        <taxon>Bastillevirinae</taxon>
        <taxon>Wphvirus</taxon>
        <taxon>Wphvirus WPh</taxon>
    </lineage>
</organism>
<accession>G9B1V8</accession>